<dbReference type="Pfam" id="PF13481">
    <property type="entry name" value="AAA_25"/>
    <property type="match status" value="1"/>
</dbReference>
<evidence type="ECO:0000313" key="4">
    <source>
        <dbReference type="Proteomes" id="UP000326453"/>
    </source>
</evidence>
<sequence>MSRVITMSRAETDSAVEAFGDAFRKAVRVDLRDVLASDKPLAEVVQLRDKIRKQEEPAVPLSGPVVVNANNNTWSLTPLSEIDDTPIQWAVGDIIPQHGMSVIFGKPKSGKSFVAIDMACCIATGTPYHGHPVKPGKVVYIAGEGRYGIRARFAAWAEHNGADPMENVLLSSGPTMINPNGVANIIPVIRQAAGGAPAMIVIDTLKRNFHGDENTQKDMQAFVAGCDRIREFFPDTAIVIVHHSGHGNEDRAMGSINLLASVDAEHRVTRAANGNINLDCTAMKDAAEPDAMAFELVTVGASLVPVHAGTPKKTKPAGIAVKVDGQLAMDAWAAVQEFCGPEGMEEAPWRDEFNRLKGGSPEANRQAWGRAKKQLIAAGLLNQMEAPYILTLPGVTSVT</sequence>
<dbReference type="RefSeq" id="WP_147427951.1">
    <property type="nucleotide sequence ID" value="NZ_CP044426.1"/>
</dbReference>
<gene>
    <name evidence="2" type="ORF">BDE18_1280</name>
    <name evidence="1" type="ORF">ESD82_15665</name>
</gene>
<accession>A0AAE6TWM2</accession>
<protein>
    <submittedName>
        <fullName evidence="2">AAA domain-containing protein</fullName>
    </submittedName>
    <submittedName>
        <fullName evidence="1">AAA family ATPase</fullName>
    </submittedName>
</protein>
<dbReference type="EMBL" id="CP044426">
    <property type="protein sequence ID" value="QFG37560.1"/>
    <property type="molecule type" value="Genomic_DNA"/>
</dbReference>
<dbReference type="Proteomes" id="UP000273626">
    <property type="component" value="Unassembled WGS sequence"/>
</dbReference>
<reference evidence="1 4" key="2">
    <citation type="submission" date="2019-01" db="EMBL/GenBank/DDBJ databases">
        <title>Complete Genome Sequence and Annotation of the Paracoccus pantotrophus type strain DSM 2944.</title>
        <authorList>
            <person name="Bockwoldt J.A."/>
            <person name="Zimmermann M."/>
            <person name="Tiso T."/>
            <person name="Blank L.M."/>
        </authorList>
    </citation>
    <scope>NUCLEOTIDE SEQUENCE [LARGE SCALE GENOMIC DNA]</scope>
    <source>
        <strain evidence="1 4">DSM 2944</strain>
    </source>
</reference>
<reference evidence="2 3" key="1">
    <citation type="submission" date="2018-10" db="EMBL/GenBank/DDBJ databases">
        <title>Genomic Encyclopedia of Archaeal and Bacterial Type Strains, Phase II (KMG-II): from individual species to whole genera.</title>
        <authorList>
            <person name="Goeker M."/>
        </authorList>
    </citation>
    <scope>NUCLEOTIDE SEQUENCE [LARGE SCALE GENOMIC DNA]</scope>
    <source>
        <strain evidence="3">ATCC 35512 / DSM 2944 / CIP 106514 / LMD 82.5 / NBRC 102493 / NCCB 82005 / GB17</strain>
        <strain evidence="2">DSM 2944</strain>
    </source>
</reference>
<dbReference type="Gene3D" id="3.40.50.300">
    <property type="entry name" value="P-loop containing nucleotide triphosphate hydrolases"/>
    <property type="match status" value="1"/>
</dbReference>
<evidence type="ECO:0000313" key="3">
    <source>
        <dbReference type="Proteomes" id="UP000273626"/>
    </source>
</evidence>
<dbReference type="KEGG" id="ppan:ESD82_15665"/>
<proteinExistence type="predicted"/>
<keyword evidence="3" id="KW-1185">Reference proteome</keyword>
<dbReference type="SUPFAM" id="SSF52540">
    <property type="entry name" value="P-loop containing nucleoside triphosphate hydrolases"/>
    <property type="match status" value="1"/>
</dbReference>
<evidence type="ECO:0000313" key="2">
    <source>
        <dbReference type="EMBL" id="RKS51988.1"/>
    </source>
</evidence>
<dbReference type="EMBL" id="RBLI01000001">
    <property type="protein sequence ID" value="RKS51988.1"/>
    <property type="molecule type" value="Genomic_DNA"/>
</dbReference>
<dbReference type="AlphaFoldDB" id="A0AAE6TWM2"/>
<dbReference type="InterPro" id="IPR027417">
    <property type="entry name" value="P-loop_NTPase"/>
</dbReference>
<name>A0AAE6TWM2_PARPN</name>
<dbReference type="GeneID" id="51372026"/>
<evidence type="ECO:0000313" key="1">
    <source>
        <dbReference type="EMBL" id="QFG37560.1"/>
    </source>
</evidence>
<dbReference type="Proteomes" id="UP000326453">
    <property type="component" value="Chromosome 1"/>
</dbReference>
<organism evidence="1 4">
    <name type="scientific">Paracoccus pantotrophus</name>
    <name type="common">Thiosphaera pantotropha</name>
    <dbReference type="NCBI Taxonomy" id="82367"/>
    <lineage>
        <taxon>Bacteria</taxon>
        <taxon>Pseudomonadati</taxon>
        <taxon>Pseudomonadota</taxon>
        <taxon>Alphaproteobacteria</taxon>
        <taxon>Rhodobacterales</taxon>
        <taxon>Paracoccaceae</taxon>
        <taxon>Paracoccus</taxon>
    </lineage>
</organism>